<protein>
    <submittedName>
        <fullName evidence="1">Uncharacterized protein</fullName>
    </submittedName>
</protein>
<dbReference type="EMBL" id="BRXU01000044">
    <property type="protein sequence ID" value="GLC61311.1"/>
    <property type="molecule type" value="Genomic_DNA"/>
</dbReference>
<evidence type="ECO:0000313" key="2">
    <source>
        <dbReference type="Proteomes" id="UP001165080"/>
    </source>
</evidence>
<gene>
    <name evidence="1" type="primary">PLESTB002798</name>
    <name evidence="1" type="ORF">PLESTB_001742200</name>
</gene>
<keyword evidence="2" id="KW-1185">Reference proteome</keyword>
<organism evidence="1 2">
    <name type="scientific">Pleodorina starrii</name>
    <dbReference type="NCBI Taxonomy" id="330485"/>
    <lineage>
        <taxon>Eukaryota</taxon>
        <taxon>Viridiplantae</taxon>
        <taxon>Chlorophyta</taxon>
        <taxon>core chlorophytes</taxon>
        <taxon>Chlorophyceae</taxon>
        <taxon>CS clade</taxon>
        <taxon>Chlamydomonadales</taxon>
        <taxon>Volvocaceae</taxon>
        <taxon>Pleodorina</taxon>
    </lineage>
</organism>
<accession>A0A9W6C1B4</accession>
<sequence>MLAGLVLNVDGPMAGIATARTATTRPQPPSTKSQYLADKLIAVMAAAIPLQAKSGEEELDLVQQRVMGYHLRRASAALPPAAPLAPAVAPAQPQLRSPWSASRAMRWRRCWVALVAPPGLFLIS</sequence>
<reference evidence="1 2" key="1">
    <citation type="journal article" date="2023" name="Commun. Biol.">
        <title>Reorganization of the ancestral sex-determining regions during the evolution of trioecy in Pleodorina starrii.</title>
        <authorList>
            <person name="Takahashi K."/>
            <person name="Suzuki S."/>
            <person name="Kawai-Toyooka H."/>
            <person name="Yamamoto K."/>
            <person name="Hamaji T."/>
            <person name="Ootsuki R."/>
            <person name="Yamaguchi H."/>
            <person name="Kawachi M."/>
            <person name="Higashiyama T."/>
            <person name="Nozaki H."/>
        </authorList>
    </citation>
    <scope>NUCLEOTIDE SEQUENCE [LARGE SCALE GENOMIC DNA]</scope>
    <source>
        <strain evidence="1 2">NIES-4479</strain>
    </source>
</reference>
<name>A0A9W6C1B4_9CHLO</name>
<dbReference type="Proteomes" id="UP001165080">
    <property type="component" value="Unassembled WGS sequence"/>
</dbReference>
<evidence type="ECO:0000313" key="1">
    <source>
        <dbReference type="EMBL" id="GLC61311.1"/>
    </source>
</evidence>
<dbReference type="AlphaFoldDB" id="A0A9W6C1B4"/>
<proteinExistence type="predicted"/>
<comment type="caution">
    <text evidence="1">The sequence shown here is derived from an EMBL/GenBank/DDBJ whole genome shotgun (WGS) entry which is preliminary data.</text>
</comment>